<dbReference type="Proteomes" id="UP000700334">
    <property type="component" value="Unassembled WGS sequence"/>
</dbReference>
<accession>A0A8J5ZTX6</accession>
<keyword evidence="2" id="KW-1185">Reference proteome</keyword>
<evidence type="ECO:0000313" key="2">
    <source>
        <dbReference type="Proteomes" id="UP000700334"/>
    </source>
</evidence>
<name>A0A8J5ZTX6_GALPY</name>
<feature type="non-terminal residue" evidence="1">
    <location>
        <position position="1"/>
    </location>
</feature>
<organism evidence="1 2">
    <name type="scientific">Galemys pyrenaicus</name>
    <name type="common">Iberian desman</name>
    <name type="synonym">Pyrenean desman</name>
    <dbReference type="NCBI Taxonomy" id="202257"/>
    <lineage>
        <taxon>Eukaryota</taxon>
        <taxon>Metazoa</taxon>
        <taxon>Chordata</taxon>
        <taxon>Craniata</taxon>
        <taxon>Vertebrata</taxon>
        <taxon>Euteleostomi</taxon>
        <taxon>Mammalia</taxon>
        <taxon>Eutheria</taxon>
        <taxon>Laurasiatheria</taxon>
        <taxon>Eulipotyphla</taxon>
        <taxon>Talpidae</taxon>
        <taxon>Galemys</taxon>
    </lineage>
</organism>
<feature type="non-terminal residue" evidence="1">
    <location>
        <position position="138"/>
    </location>
</feature>
<protein>
    <submittedName>
        <fullName evidence="1">Spindlin-1</fullName>
    </submittedName>
</protein>
<dbReference type="EMBL" id="JAGFMF010011942">
    <property type="protein sequence ID" value="KAG8509564.1"/>
    <property type="molecule type" value="Genomic_DNA"/>
</dbReference>
<dbReference type="AlphaFoldDB" id="A0A8J5ZTX6"/>
<dbReference type="OrthoDB" id="9944558at2759"/>
<proteinExistence type="predicted"/>
<sequence length="138" mass="15522">LLPNGPELSRSCWCICKLDEEDIPLKNTGVVGCALWDILGYRIKHGLELNKDENENNCNILNQHCTPSRQDDWQGYGALGKGASMLHTATNAWLYMTCEKDPLIYVYLFLNDYKGVLCTATNSKDLPPAERKSEVLKS</sequence>
<reference evidence="1" key="1">
    <citation type="journal article" date="2021" name="Evol. Appl.">
        <title>The genome of the Pyrenean desman and the effects of bottlenecks and inbreeding on the genomic landscape of an endangered species.</title>
        <authorList>
            <person name="Escoda L."/>
            <person name="Castresana J."/>
        </authorList>
    </citation>
    <scope>NUCLEOTIDE SEQUENCE</scope>
    <source>
        <strain evidence="1">IBE-C5619</strain>
    </source>
</reference>
<comment type="caution">
    <text evidence="1">The sequence shown here is derived from an EMBL/GenBank/DDBJ whole genome shotgun (WGS) entry which is preliminary data.</text>
</comment>
<gene>
    <name evidence="1" type="ORF">J0S82_012016</name>
</gene>
<evidence type="ECO:0000313" key="1">
    <source>
        <dbReference type="EMBL" id="KAG8509564.1"/>
    </source>
</evidence>